<reference evidence="4 5" key="1">
    <citation type="journal article" date="2015" name="Fungal Genet. Biol.">
        <title>Evolution of novel wood decay mechanisms in Agaricales revealed by the genome sequences of Fistulina hepatica and Cylindrobasidium torrendii.</title>
        <authorList>
            <person name="Floudas D."/>
            <person name="Held B.W."/>
            <person name="Riley R."/>
            <person name="Nagy L.G."/>
            <person name="Koehler G."/>
            <person name="Ransdell A.S."/>
            <person name="Younus H."/>
            <person name="Chow J."/>
            <person name="Chiniquy J."/>
            <person name="Lipzen A."/>
            <person name="Tritt A."/>
            <person name="Sun H."/>
            <person name="Haridas S."/>
            <person name="LaButti K."/>
            <person name="Ohm R.A."/>
            <person name="Kues U."/>
            <person name="Blanchette R.A."/>
            <person name="Grigoriev I.V."/>
            <person name="Minto R.E."/>
            <person name="Hibbett D.S."/>
        </authorList>
    </citation>
    <scope>NUCLEOTIDE SEQUENCE [LARGE SCALE GENOMIC DNA]</scope>
    <source>
        <strain evidence="4 5">FP15055 ss-10</strain>
    </source>
</reference>
<keyword evidence="1" id="KW-0521">NADP</keyword>
<dbReference type="Proteomes" id="UP000054007">
    <property type="component" value="Unassembled WGS sequence"/>
</dbReference>
<protein>
    <submittedName>
        <fullName evidence="4">NAD(P)-binding protein</fullName>
    </submittedName>
</protein>
<dbReference type="InterPro" id="IPR036291">
    <property type="entry name" value="NAD(P)-bd_dom_sf"/>
</dbReference>
<accession>A0A0D7BCT3</accession>
<feature type="non-terminal residue" evidence="4">
    <location>
        <position position="1"/>
    </location>
</feature>
<keyword evidence="5" id="KW-1185">Reference proteome</keyword>
<feature type="domain" description="NmrA-like" evidence="3">
    <location>
        <begin position="25"/>
        <end position="199"/>
    </location>
</feature>
<evidence type="ECO:0000259" key="3">
    <source>
        <dbReference type="Pfam" id="PF05368"/>
    </source>
</evidence>
<dbReference type="Gene3D" id="3.90.25.10">
    <property type="entry name" value="UDP-galactose 4-epimerase, domain 1"/>
    <property type="match status" value="1"/>
</dbReference>
<name>A0A0D7BCT3_9AGAR</name>
<organism evidence="4 5">
    <name type="scientific">Cylindrobasidium torrendii FP15055 ss-10</name>
    <dbReference type="NCBI Taxonomy" id="1314674"/>
    <lineage>
        <taxon>Eukaryota</taxon>
        <taxon>Fungi</taxon>
        <taxon>Dikarya</taxon>
        <taxon>Basidiomycota</taxon>
        <taxon>Agaricomycotina</taxon>
        <taxon>Agaricomycetes</taxon>
        <taxon>Agaricomycetidae</taxon>
        <taxon>Agaricales</taxon>
        <taxon>Marasmiineae</taxon>
        <taxon>Physalacriaceae</taxon>
        <taxon>Cylindrobasidium</taxon>
    </lineage>
</organism>
<proteinExistence type="predicted"/>
<dbReference type="Gene3D" id="3.40.50.720">
    <property type="entry name" value="NAD(P)-binding Rossmann-like Domain"/>
    <property type="match status" value="1"/>
</dbReference>
<evidence type="ECO:0000313" key="5">
    <source>
        <dbReference type="Proteomes" id="UP000054007"/>
    </source>
</evidence>
<keyword evidence="2" id="KW-0560">Oxidoreductase</keyword>
<evidence type="ECO:0000256" key="2">
    <source>
        <dbReference type="ARBA" id="ARBA00023002"/>
    </source>
</evidence>
<dbReference type="SUPFAM" id="SSF51735">
    <property type="entry name" value="NAD(P)-binding Rossmann-fold domains"/>
    <property type="match status" value="1"/>
</dbReference>
<dbReference type="PANTHER" id="PTHR47706:SF9">
    <property type="entry name" value="NMRA-LIKE DOMAIN-CONTAINING PROTEIN-RELATED"/>
    <property type="match status" value="1"/>
</dbReference>
<dbReference type="OrthoDB" id="5283654at2759"/>
<gene>
    <name evidence="4" type="ORF">CYLTODRAFT_351574</name>
</gene>
<evidence type="ECO:0000313" key="4">
    <source>
        <dbReference type="EMBL" id="KIY68327.1"/>
    </source>
</evidence>
<dbReference type="AlphaFoldDB" id="A0A0D7BCT3"/>
<dbReference type="EMBL" id="KN880505">
    <property type="protein sequence ID" value="KIY68327.1"/>
    <property type="molecule type" value="Genomic_DNA"/>
</dbReference>
<dbReference type="InterPro" id="IPR051609">
    <property type="entry name" value="NmrA/Isoflavone_reductase-like"/>
</dbReference>
<dbReference type="InterPro" id="IPR008030">
    <property type="entry name" value="NmrA-like"/>
</dbReference>
<dbReference type="STRING" id="1314674.A0A0D7BCT3"/>
<dbReference type="PANTHER" id="PTHR47706">
    <property type="entry name" value="NMRA-LIKE FAMILY PROTEIN"/>
    <property type="match status" value="1"/>
</dbReference>
<evidence type="ECO:0000256" key="1">
    <source>
        <dbReference type="ARBA" id="ARBA00022857"/>
    </source>
</evidence>
<dbReference type="GO" id="GO:0016491">
    <property type="term" value="F:oxidoreductase activity"/>
    <property type="evidence" value="ECO:0007669"/>
    <property type="project" value="UniProtKB-KW"/>
</dbReference>
<dbReference type="Pfam" id="PF05368">
    <property type="entry name" value="NmrA"/>
    <property type="match status" value="1"/>
</dbReference>
<sequence>LLDNGANVVLFSRDTSKLADIPAPVKLETVDYDDEKGILPLFKKHAVDVVICVLAGDFKVLTQTQVGLARAAKEAGVKLFVPNEFGTNTDDHPTGTLLGAKNDAAKAFVEVGIPTLRISTGAFTEFIPWISSTPTRPGKFAIIGKGDTKFSFTAIPDITGYTAHVLTHYPLSALYNQHILLEGQAATLREVAETLGKEIAFVKPEEVENPFVRLLLEFGEKGWCRVGFQYSKPDTPKQLVDLRSGSGNLLWEGHKWKSIADVHKA</sequence>